<keyword evidence="5" id="KW-0680">Restriction system</keyword>
<feature type="region of interest" description="Disordered" evidence="8">
    <location>
        <begin position="323"/>
        <end position="342"/>
    </location>
</feature>
<dbReference type="InterPro" id="IPR001525">
    <property type="entry name" value="C5_MeTfrase"/>
</dbReference>
<evidence type="ECO:0000256" key="7">
    <source>
        <dbReference type="RuleBase" id="RU000416"/>
    </source>
</evidence>
<dbReference type="PROSITE" id="PS00095">
    <property type="entry name" value="C5_MTASE_2"/>
    <property type="match status" value="1"/>
</dbReference>
<dbReference type="PRINTS" id="PR00105">
    <property type="entry name" value="C5METTRFRASE"/>
</dbReference>
<evidence type="ECO:0000313" key="9">
    <source>
        <dbReference type="EMBL" id="MFB2834432.1"/>
    </source>
</evidence>
<dbReference type="PROSITE" id="PS51679">
    <property type="entry name" value="SAM_MT_C5"/>
    <property type="match status" value="1"/>
</dbReference>
<dbReference type="InterPro" id="IPR029063">
    <property type="entry name" value="SAM-dependent_MTases_sf"/>
</dbReference>
<accession>A0ABV4WH77</accession>
<keyword evidence="3 6" id="KW-0808">Transferase</keyword>
<dbReference type="EC" id="2.1.1.37" evidence="1"/>
<keyword evidence="10" id="KW-1185">Reference proteome</keyword>
<organism evidence="9 10">
    <name type="scientific">Floridaenema evergladense BLCC-F167</name>
    <dbReference type="NCBI Taxonomy" id="3153639"/>
    <lineage>
        <taxon>Bacteria</taxon>
        <taxon>Bacillati</taxon>
        <taxon>Cyanobacteriota</taxon>
        <taxon>Cyanophyceae</taxon>
        <taxon>Oscillatoriophycideae</taxon>
        <taxon>Aerosakkonematales</taxon>
        <taxon>Aerosakkonemataceae</taxon>
        <taxon>Floridanema</taxon>
        <taxon>Floridanema evergladense</taxon>
    </lineage>
</organism>
<comment type="caution">
    <text evidence="9">The sequence shown here is derived from an EMBL/GenBank/DDBJ whole genome shotgun (WGS) entry which is preliminary data.</text>
</comment>
<evidence type="ECO:0000256" key="1">
    <source>
        <dbReference type="ARBA" id="ARBA00011975"/>
    </source>
</evidence>
<evidence type="ECO:0000256" key="3">
    <source>
        <dbReference type="ARBA" id="ARBA00022679"/>
    </source>
</evidence>
<name>A0ABV4WH77_9CYAN</name>
<dbReference type="SUPFAM" id="SSF53335">
    <property type="entry name" value="S-adenosyl-L-methionine-dependent methyltransferases"/>
    <property type="match status" value="1"/>
</dbReference>
<dbReference type="RefSeq" id="WP_413276866.1">
    <property type="nucleotide sequence ID" value="NZ_JBHFNT010000067.1"/>
</dbReference>
<dbReference type="NCBIfam" id="TIGR00675">
    <property type="entry name" value="dcm"/>
    <property type="match status" value="1"/>
</dbReference>
<feature type="active site" evidence="6">
    <location>
        <position position="154"/>
    </location>
</feature>
<dbReference type="Proteomes" id="UP001576780">
    <property type="component" value="Unassembled WGS sequence"/>
</dbReference>
<reference evidence="9 10" key="1">
    <citation type="submission" date="2024-09" db="EMBL/GenBank/DDBJ databases">
        <title>Floridaenema gen nov. (Aerosakkonemataceae, Aerosakkonematales ord. nov., Cyanobacteria) from benthic tropical and subtropical fresh waters, with the description of four new species.</title>
        <authorList>
            <person name="Moretto J.A."/>
            <person name="Berthold D.E."/>
            <person name="Lefler F.W."/>
            <person name="Huang I.-S."/>
            <person name="Laughinghouse H. IV."/>
        </authorList>
    </citation>
    <scope>NUCLEOTIDE SEQUENCE [LARGE SCALE GENOMIC DNA]</scope>
    <source>
        <strain evidence="9 10">BLCC-F167</strain>
    </source>
</reference>
<dbReference type="Pfam" id="PF00145">
    <property type="entry name" value="DNA_methylase"/>
    <property type="match status" value="1"/>
</dbReference>
<dbReference type="GO" id="GO:0032259">
    <property type="term" value="P:methylation"/>
    <property type="evidence" value="ECO:0007669"/>
    <property type="project" value="UniProtKB-KW"/>
</dbReference>
<evidence type="ECO:0000256" key="4">
    <source>
        <dbReference type="ARBA" id="ARBA00022691"/>
    </source>
</evidence>
<dbReference type="PANTHER" id="PTHR10629:SF52">
    <property type="entry name" value="DNA (CYTOSINE-5)-METHYLTRANSFERASE 1"/>
    <property type="match status" value="1"/>
</dbReference>
<dbReference type="EMBL" id="JBHFNT010000067">
    <property type="protein sequence ID" value="MFB2834432.1"/>
    <property type="molecule type" value="Genomic_DNA"/>
</dbReference>
<sequence length="402" mass="45199">MNLATKISLNEQLAILNQCISQKLDLHIELEHLGLTYDDLRYQNEAAIVPNSTQFLTPDNFDFAKHDIPIVSFFSGAGGLDIGFEYAGFKHLGSIEINPLFCQTIKLNRPDWFVIGPREYSGDVRNREEISTILKLILGISTPFEGIFIGGSPCQPFSVAANQRFSKEGENFKRIGFSHGEYGNLLFDFVWYIQQFKPKAFLLENVTGLLELDNGYQLSLALNILSDRYTISEPVVINAAHYGVPQNRNRLFVFGHRTANMFGFPEPNLNLVPCYKAFEKPVSGLENHTIRQHKAESIIRYMKLNYGERDKLGRVDRLNPNLPSKTVIGGGTKGGGRSHLHPIHPRTLTVRESARLQTFPDNFVFCGSSARQFTQVGNAVPPLLAFHLARAIYSQIYNNCSA</sequence>
<comment type="similarity">
    <text evidence="6 7">Belongs to the class I-like SAM-binding methyltransferase superfamily. C5-methyltransferase family.</text>
</comment>
<gene>
    <name evidence="9" type="ORF">ACE1CA_07840</name>
</gene>
<proteinExistence type="inferred from homology"/>
<dbReference type="InterPro" id="IPR050390">
    <property type="entry name" value="C5-Methyltransferase"/>
</dbReference>
<evidence type="ECO:0000256" key="2">
    <source>
        <dbReference type="ARBA" id="ARBA00022603"/>
    </source>
</evidence>
<evidence type="ECO:0000256" key="6">
    <source>
        <dbReference type="PROSITE-ProRule" id="PRU01016"/>
    </source>
</evidence>
<keyword evidence="4 6" id="KW-0949">S-adenosyl-L-methionine</keyword>
<evidence type="ECO:0000256" key="8">
    <source>
        <dbReference type="SAM" id="MobiDB-lite"/>
    </source>
</evidence>
<evidence type="ECO:0000313" key="10">
    <source>
        <dbReference type="Proteomes" id="UP001576780"/>
    </source>
</evidence>
<dbReference type="GO" id="GO:0003886">
    <property type="term" value="F:DNA (cytosine-5-)-methyltransferase activity"/>
    <property type="evidence" value="ECO:0007669"/>
    <property type="project" value="UniProtKB-EC"/>
</dbReference>
<dbReference type="Gene3D" id="3.40.50.150">
    <property type="entry name" value="Vaccinia Virus protein VP39"/>
    <property type="match status" value="1"/>
</dbReference>
<dbReference type="InterPro" id="IPR031303">
    <property type="entry name" value="C5_meth_CS"/>
</dbReference>
<evidence type="ECO:0000256" key="5">
    <source>
        <dbReference type="ARBA" id="ARBA00022747"/>
    </source>
</evidence>
<dbReference type="Gene3D" id="3.90.120.10">
    <property type="entry name" value="DNA Methylase, subunit A, domain 2"/>
    <property type="match status" value="1"/>
</dbReference>
<dbReference type="PANTHER" id="PTHR10629">
    <property type="entry name" value="CYTOSINE-SPECIFIC METHYLTRANSFERASE"/>
    <property type="match status" value="1"/>
</dbReference>
<protein>
    <recommendedName>
        <fullName evidence="1">DNA (cytosine-5-)-methyltransferase</fullName>
        <ecNumber evidence="1">2.1.1.37</ecNumber>
    </recommendedName>
</protein>
<keyword evidence="2 6" id="KW-0489">Methyltransferase</keyword>